<gene>
    <name evidence="1" type="ORF">CY34DRAFT_800915</name>
</gene>
<organism evidence="1 2">
    <name type="scientific">Suillus luteus UH-Slu-Lm8-n1</name>
    <dbReference type="NCBI Taxonomy" id="930992"/>
    <lineage>
        <taxon>Eukaryota</taxon>
        <taxon>Fungi</taxon>
        <taxon>Dikarya</taxon>
        <taxon>Basidiomycota</taxon>
        <taxon>Agaricomycotina</taxon>
        <taxon>Agaricomycetes</taxon>
        <taxon>Agaricomycetidae</taxon>
        <taxon>Boletales</taxon>
        <taxon>Suillineae</taxon>
        <taxon>Suillaceae</taxon>
        <taxon>Suillus</taxon>
    </lineage>
</organism>
<dbReference type="EMBL" id="KN835164">
    <property type="protein sequence ID" value="KIK46040.1"/>
    <property type="molecule type" value="Genomic_DNA"/>
</dbReference>
<name>A0A0D0A7I5_9AGAM</name>
<reference evidence="1 2" key="1">
    <citation type="submission" date="2014-04" db="EMBL/GenBank/DDBJ databases">
        <authorList>
            <consortium name="DOE Joint Genome Institute"/>
            <person name="Kuo A."/>
            <person name="Ruytinx J."/>
            <person name="Rineau F."/>
            <person name="Colpaert J."/>
            <person name="Kohler A."/>
            <person name="Nagy L.G."/>
            <person name="Floudas D."/>
            <person name="Copeland A."/>
            <person name="Barry K.W."/>
            <person name="Cichocki N."/>
            <person name="Veneault-Fourrey C."/>
            <person name="LaButti K."/>
            <person name="Lindquist E.A."/>
            <person name="Lipzen A."/>
            <person name="Lundell T."/>
            <person name="Morin E."/>
            <person name="Murat C."/>
            <person name="Sun H."/>
            <person name="Tunlid A."/>
            <person name="Henrissat B."/>
            <person name="Grigoriev I.V."/>
            <person name="Hibbett D.S."/>
            <person name="Martin F."/>
            <person name="Nordberg H.P."/>
            <person name="Cantor M.N."/>
            <person name="Hua S.X."/>
        </authorList>
    </citation>
    <scope>NUCLEOTIDE SEQUENCE [LARGE SCALE GENOMIC DNA]</scope>
    <source>
        <strain evidence="1 2">UH-Slu-Lm8-n1</strain>
    </source>
</reference>
<sequence>MQPFLTTFGKVQNHERFNAKNFQPRAWRRDRDGPCVNAPTKSYGPPRPFQLTQIRIRFPSSSSVPQPLPLVTRIDSMLIMLSLA</sequence>
<evidence type="ECO:0000313" key="1">
    <source>
        <dbReference type="EMBL" id="KIK46040.1"/>
    </source>
</evidence>
<accession>A0A0D0A7I5</accession>
<protein>
    <submittedName>
        <fullName evidence="1">Uncharacterized protein</fullName>
    </submittedName>
</protein>
<dbReference type="HOGENOM" id="CLU_2528978_0_0_1"/>
<dbReference type="Proteomes" id="UP000054485">
    <property type="component" value="Unassembled WGS sequence"/>
</dbReference>
<dbReference type="InParanoid" id="A0A0D0A7I5"/>
<keyword evidence="2" id="KW-1185">Reference proteome</keyword>
<proteinExistence type="predicted"/>
<dbReference type="AlphaFoldDB" id="A0A0D0A7I5"/>
<evidence type="ECO:0000313" key="2">
    <source>
        <dbReference type="Proteomes" id="UP000054485"/>
    </source>
</evidence>
<reference evidence="2" key="2">
    <citation type="submission" date="2015-01" db="EMBL/GenBank/DDBJ databases">
        <title>Evolutionary Origins and Diversification of the Mycorrhizal Mutualists.</title>
        <authorList>
            <consortium name="DOE Joint Genome Institute"/>
            <consortium name="Mycorrhizal Genomics Consortium"/>
            <person name="Kohler A."/>
            <person name="Kuo A."/>
            <person name="Nagy L.G."/>
            <person name="Floudas D."/>
            <person name="Copeland A."/>
            <person name="Barry K.W."/>
            <person name="Cichocki N."/>
            <person name="Veneault-Fourrey C."/>
            <person name="LaButti K."/>
            <person name="Lindquist E.A."/>
            <person name="Lipzen A."/>
            <person name="Lundell T."/>
            <person name="Morin E."/>
            <person name="Murat C."/>
            <person name="Riley R."/>
            <person name="Ohm R."/>
            <person name="Sun H."/>
            <person name="Tunlid A."/>
            <person name="Henrissat B."/>
            <person name="Grigoriev I.V."/>
            <person name="Hibbett D.S."/>
            <person name="Martin F."/>
        </authorList>
    </citation>
    <scope>NUCLEOTIDE SEQUENCE [LARGE SCALE GENOMIC DNA]</scope>
    <source>
        <strain evidence="2">UH-Slu-Lm8-n1</strain>
    </source>
</reference>